<dbReference type="Pfam" id="PF02553">
    <property type="entry name" value="CbiN"/>
    <property type="match status" value="1"/>
</dbReference>
<dbReference type="GO" id="GO:0015087">
    <property type="term" value="F:cobalt ion transmembrane transporter activity"/>
    <property type="evidence" value="ECO:0007669"/>
    <property type="project" value="UniProtKB-UniRule"/>
</dbReference>
<dbReference type="HAMAP" id="MF_00330">
    <property type="entry name" value="CbiN"/>
    <property type="match status" value="1"/>
</dbReference>
<keyword evidence="7 10" id="KW-0406">Ion transport</keyword>
<comment type="similarity">
    <text evidence="10">Belongs to the CbiN family.</text>
</comment>
<accession>A0A318TQQ7</accession>
<feature type="chain" id="PRO_5016382195" description="Cobalt transport protein CbiN" evidence="12">
    <location>
        <begin position="30"/>
        <end position="109"/>
    </location>
</feature>
<evidence type="ECO:0000256" key="6">
    <source>
        <dbReference type="ARBA" id="ARBA00022989"/>
    </source>
</evidence>
<comment type="function">
    <text evidence="10">Part of the energy-coupling factor (ECF) transporter complex CbiMNOQ involved in cobalt import.</text>
</comment>
<evidence type="ECO:0000256" key="3">
    <source>
        <dbReference type="ARBA" id="ARBA00022475"/>
    </source>
</evidence>
<keyword evidence="1 10" id="KW-0171">Cobalt transport</keyword>
<dbReference type="EMBL" id="QJTK01000020">
    <property type="protein sequence ID" value="PYF07141.1"/>
    <property type="molecule type" value="Genomic_DNA"/>
</dbReference>
<comment type="subunit">
    <text evidence="10">Forms an energy-coupling factor (ECF) transporter complex composed of an ATP-binding protein (A component, CbiO), a transmembrane protein (T component, CbiQ) and 2 possible substrate-capture proteins (S components, CbiM and CbiN) of unknown stoichimetry.</text>
</comment>
<dbReference type="GO" id="GO:0009236">
    <property type="term" value="P:cobalamin biosynthetic process"/>
    <property type="evidence" value="ECO:0007669"/>
    <property type="project" value="UniProtKB-UniRule"/>
</dbReference>
<keyword evidence="3 10" id="KW-1003">Cell membrane</keyword>
<sequence>MVCKRTLALMGATLALVALPLLFVSGEFAGTDDQASAAIEATKPGFTPWAAPLWEPPSGEIESLLFASQAALGALIIGYVIGRRHERAKAETAKTESKSAPRAVATPAE</sequence>
<dbReference type="AlphaFoldDB" id="A0A318TQQ7"/>
<dbReference type="NCBIfam" id="NF002780">
    <property type="entry name" value="PRK02898.1"/>
    <property type="match status" value="1"/>
</dbReference>
<evidence type="ECO:0000256" key="1">
    <source>
        <dbReference type="ARBA" id="ARBA00022426"/>
    </source>
</evidence>
<keyword evidence="2 10" id="KW-0813">Transport</keyword>
<keyword evidence="8 10" id="KW-0472">Membrane</keyword>
<evidence type="ECO:0000256" key="4">
    <source>
        <dbReference type="ARBA" id="ARBA00022573"/>
    </source>
</evidence>
<evidence type="ECO:0000256" key="8">
    <source>
        <dbReference type="ARBA" id="ARBA00023136"/>
    </source>
</evidence>
<comment type="pathway">
    <text evidence="10">Cofactor biosynthesis; adenosylcobalamin biosynthesis.</text>
</comment>
<keyword evidence="6 10" id="KW-1133">Transmembrane helix</keyword>
<evidence type="ECO:0000256" key="7">
    <source>
        <dbReference type="ARBA" id="ARBA00023065"/>
    </source>
</evidence>
<reference evidence="13 14" key="1">
    <citation type="submission" date="2018-06" db="EMBL/GenBank/DDBJ databases">
        <title>Genomic Encyclopedia of Type Strains, Phase III (KMG-III): the genomes of soil and plant-associated and newly described type strains.</title>
        <authorList>
            <person name="Whitman W."/>
        </authorList>
    </citation>
    <scope>NUCLEOTIDE SEQUENCE [LARGE SCALE GENOMIC DNA]</scope>
    <source>
        <strain evidence="13 14">JA737</strain>
    </source>
</reference>
<evidence type="ECO:0000256" key="5">
    <source>
        <dbReference type="ARBA" id="ARBA00022692"/>
    </source>
</evidence>
<evidence type="ECO:0000313" key="13">
    <source>
        <dbReference type="EMBL" id="PYF07141.1"/>
    </source>
</evidence>
<keyword evidence="14" id="KW-1185">Reference proteome</keyword>
<organism evidence="13 14">
    <name type="scientific">Rhodobacter viridis</name>
    <dbReference type="NCBI Taxonomy" id="1054202"/>
    <lineage>
        <taxon>Bacteria</taxon>
        <taxon>Pseudomonadati</taxon>
        <taxon>Pseudomonadota</taxon>
        <taxon>Alphaproteobacteria</taxon>
        <taxon>Rhodobacterales</taxon>
        <taxon>Rhodobacter group</taxon>
        <taxon>Rhodobacter</taxon>
    </lineage>
</organism>
<keyword evidence="12" id="KW-0732">Signal</keyword>
<keyword evidence="5 10" id="KW-0812">Transmembrane</keyword>
<dbReference type="UniPathway" id="UPA00148"/>
<keyword evidence="9 10" id="KW-0170">Cobalt</keyword>
<keyword evidence="4 10" id="KW-0169">Cobalamin biosynthesis</keyword>
<name>A0A318TQQ7_9RHOB</name>
<dbReference type="InterPro" id="IPR003705">
    <property type="entry name" value="CbiN"/>
</dbReference>
<feature type="region of interest" description="Disordered" evidence="11">
    <location>
        <begin position="88"/>
        <end position="109"/>
    </location>
</feature>
<dbReference type="PANTHER" id="PTHR38662:SF1">
    <property type="entry name" value="COBALT TRANSPORT PROTEIN CBIN"/>
    <property type="match status" value="1"/>
</dbReference>
<feature type="compositionally biased region" description="Basic and acidic residues" evidence="11">
    <location>
        <begin position="88"/>
        <end position="99"/>
    </location>
</feature>
<feature type="signal peptide" evidence="12">
    <location>
        <begin position="1"/>
        <end position="29"/>
    </location>
</feature>
<evidence type="ECO:0000313" key="14">
    <source>
        <dbReference type="Proteomes" id="UP000247727"/>
    </source>
</evidence>
<dbReference type="Proteomes" id="UP000247727">
    <property type="component" value="Unassembled WGS sequence"/>
</dbReference>
<comment type="subcellular location">
    <subcellularLocation>
        <location evidence="10">Cell membrane</location>
        <topology evidence="10">Multi-pass membrane protein</topology>
    </subcellularLocation>
</comment>
<evidence type="ECO:0000256" key="9">
    <source>
        <dbReference type="ARBA" id="ARBA00023285"/>
    </source>
</evidence>
<gene>
    <name evidence="10" type="primary">cbiN</name>
    <name evidence="13" type="ORF">C8J30_12011</name>
</gene>
<dbReference type="NCBIfam" id="TIGR01165">
    <property type="entry name" value="cbiN"/>
    <property type="match status" value="1"/>
</dbReference>
<feature type="transmembrane region" description="Helical" evidence="10">
    <location>
        <begin position="61"/>
        <end position="81"/>
    </location>
</feature>
<evidence type="ECO:0000256" key="12">
    <source>
        <dbReference type="SAM" id="SignalP"/>
    </source>
</evidence>
<dbReference type="OrthoDB" id="1551318at2"/>
<comment type="caution">
    <text evidence="10">Lacks conserved residue(s) required for the propagation of feature annotation.</text>
</comment>
<dbReference type="GO" id="GO:0005886">
    <property type="term" value="C:plasma membrane"/>
    <property type="evidence" value="ECO:0007669"/>
    <property type="project" value="UniProtKB-SubCell"/>
</dbReference>
<evidence type="ECO:0000256" key="11">
    <source>
        <dbReference type="SAM" id="MobiDB-lite"/>
    </source>
</evidence>
<proteinExistence type="inferred from homology"/>
<evidence type="ECO:0000256" key="2">
    <source>
        <dbReference type="ARBA" id="ARBA00022448"/>
    </source>
</evidence>
<evidence type="ECO:0000256" key="10">
    <source>
        <dbReference type="HAMAP-Rule" id="MF_00330"/>
    </source>
</evidence>
<dbReference type="PANTHER" id="PTHR38662">
    <property type="entry name" value="COBALT TRANSPORT PROTEIN CBIN"/>
    <property type="match status" value="1"/>
</dbReference>
<protein>
    <recommendedName>
        <fullName evidence="10">Cobalt transport protein CbiN</fullName>
    </recommendedName>
    <alternativeName>
        <fullName evidence="10">Energy-coupling factor transporter probable substrate-capture protein CbiN</fullName>
        <shortName evidence="10">ECF transporter S component CbiN</shortName>
    </alternativeName>
</protein>
<comment type="caution">
    <text evidence="13">The sequence shown here is derived from an EMBL/GenBank/DDBJ whole genome shotgun (WGS) entry which is preliminary data.</text>
</comment>
<dbReference type="RefSeq" id="WP_110807008.1">
    <property type="nucleotide sequence ID" value="NZ_QJTK01000020.1"/>
</dbReference>